<protein>
    <submittedName>
        <fullName evidence="9">UbiA prenyltransferase family-domain-containing protein</fullName>
    </submittedName>
</protein>
<evidence type="ECO:0000256" key="1">
    <source>
        <dbReference type="ARBA" id="ARBA00004141"/>
    </source>
</evidence>
<dbReference type="PROSITE" id="PS00943">
    <property type="entry name" value="UBIA"/>
    <property type="match status" value="1"/>
</dbReference>
<dbReference type="InterPro" id="IPR030470">
    <property type="entry name" value="UbiA_prenylTrfase_CS"/>
</dbReference>
<keyword evidence="7 8" id="KW-0472">Membrane</keyword>
<feature type="transmembrane region" description="Helical" evidence="8">
    <location>
        <begin position="107"/>
        <end position="133"/>
    </location>
</feature>
<dbReference type="Gene3D" id="1.10.357.140">
    <property type="entry name" value="UbiA prenyltransferase"/>
    <property type="match status" value="1"/>
</dbReference>
<keyword evidence="5 8" id="KW-0812">Transmembrane</keyword>
<keyword evidence="6 8" id="KW-1133">Transmembrane helix</keyword>
<name>A0ABR4HZE5_9EURO</name>
<accession>A0ABR4HZE5</accession>
<evidence type="ECO:0000256" key="2">
    <source>
        <dbReference type="ARBA" id="ARBA00004721"/>
    </source>
</evidence>
<feature type="transmembrane region" description="Helical" evidence="8">
    <location>
        <begin position="210"/>
        <end position="232"/>
    </location>
</feature>
<evidence type="ECO:0000256" key="3">
    <source>
        <dbReference type="ARBA" id="ARBA00005985"/>
    </source>
</evidence>
<gene>
    <name evidence="9" type="ORF">BDW59DRAFT_181371</name>
</gene>
<organism evidence="9 10">
    <name type="scientific">Aspergillus cavernicola</name>
    <dbReference type="NCBI Taxonomy" id="176166"/>
    <lineage>
        <taxon>Eukaryota</taxon>
        <taxon>Fungi</taxon>
        <taxon>Dikarya</taxon>
        <taxon>Ascomycota</taxon>
        <taxon>Pezizomycotina</taxon>
        <taxon>Eurotiomycetes</taxon>
        <taxon>Eurotiomycetidae</taxon>
        <taxon>Eurotiales</taxon>
        <taxon>Aspergillaceae</taxon>
        <taxon>Aspergillus</taxon>
        <taxon>Aspergillus subgen. Nidulantes</taxon>
    </lineage>
</organism>
<evidence type="ECO:0000256" key="8">
    <source>
        <dbReference type="SAM" id="Phobius"/>
    </source>
</evidence>
<evidence type="ECO:0000256" key="4">
    <source>
        <dbReference type="ARBA" id="ARBA00022679"/>
    </source>
</evidence>
<evidence type="ECO:0000313" key="10">
    <source>
        <dbReference type="Proteomes" id="UP001610335"/>
    </source>
</evidence>
<dbReference type="InterPro" id="IPR044878">
    <property type="entry name" value="UbiA_sf"/>
</dbReference>
<dbReference type="Pfam" id="PF01040">
    <property type="entry name" value="UbiA"/>
    <property type="match status" value="1"/>
</dbReference>
<comment type="caution">
    <text evidence="9">The sequence shown here is derived from an EMBL/GenBank/DDBJ whole genome shotgun (WGS) entry which is preliminary data.</text>
</comment>
<feature type="transmembrane region" description="Helical" evidence="8">
    <location>
        <begin position="165"/>
        <end position="190"/>
    </location>
</feature>
<feature type="transmembrane region" description="Helical" evidence="8">
    <location>
        <begin position="287"/>
        <end position="308"/>
    </location>
</feature>
<dbReference type="CDD" id="cd13959">
    <property type="entry name" value="PT_UbiA_COQ2"/>
    <property type="match status" value="1"/>
</dbReference>
<evidence type="ECO:0000256" key="7">
    <source>
        <dbReference type="ARBA" id="ARBA00023136"/>
    </source>
</evidence>
<evidence type="ECO:0000313" key="9">
    <source>
        <dbReference type="EMBL" id="KAL2820800.1"/>
    </source>
</evidence>
<comment type="pathway">
    <text evidence="2">Secondary metabolite biosynthesis; terpenoid biosynthesis.</text>
</comment>
<keyword evidence="4" id="KW-0808">Transferase</keyword>
<comment type="similarity">
    <text evidence="3">Belongs to the UbiA prenyltransferase family.</text>
</comment>
<feature type="transmembrane region" description="Helical" evidence="8">
    <location>
        <begin position="40"/>
        <end position="59"/>
    </location>
</feature>
<dbReference type="PANTHER" id="PTHR11048:SF39">
    <property type="entry name" value="POLYPRENYL TRANSFERASE AUSN"/>
    <property type="match status" value="1"/>
</dbReference>
<proteinExistence type="inferred from homology"/>
<sequence length="352" mass="37869">MTAQAATPYKPPSTPLFTILPSSWIPYAELMRLDRPDGFYAFYWHYAIGLGFAACLTAPPPTPSTLLSLSLHLALWTLLLRGITCTWNDNLDQEFDRRVTRTKNRPIARGAVSTMNAHIFTLLLIGLAGAVLVPLSREAVIHALGITVVLMIYPLGKRFTDFPQVILGVGFAMPVFMCCAVLGMQISLPFPWTCYTTGTGTSGDGVGDGVLQIRAFPAAAGLFLVSLLWTVIFDTVYAHQDVKDDVKAGVRSLAVLLGGWTKAVLSVLAAGQVMLLLWVGVMCQFSVVYFVLGCGGAGGVLASMLWLVKLDRPASCAWWFGPGSKLVGACLVAGFWGEYLVRSDMAGLVAAL</sequence>
<evidence type="ECO:0000256" key="6">
    <source>
        <dbReference type="ARBA" id="ARBA00022989"/>
    </source>
</evidence>
<feature type="transmembrane region" description="Helical" evidence="8">
    <location>
        <begin position="65"/>
        <end position="87"/>
    </location>
</feature>
<dbReference type="Proteomes" id="UP001610335">
    <property type="component" value="Unassembled WGS sequence"/>
</dbReference>
<feature type="transmembrane region" description="Helical" evidence="8">
    <location>
        <begin position="253"/>
        <end position="281"/>
    </location>
</feature>
<evidence type="ECO:0000256" key="5">
    <source>
        <dbReference type="ARBA" id="ARBA00022692"/>
    </source>
</evidence>
<reference evidence="9 10" key="1">
    <citation type="submission" date="2024-07" db="EMBL/GenBank/DDBJ databases">
        <title>Section-level genome sequencing and comparative genomics of Aspergillus sections Usti and Cavernicolus.</title>
        <authorList>
            <consortium name="Lawrence Berkeley National Laboratory"/>
            <person name="Nybo J.L."/>
            <person name="Vesth T.C."/>
            <person name="Theobald S."/>
            <person name="Frisvad J.C."/>
            <person name="Larsen T.O."/>
            <person name="Kjaerboelling I."/>
            <person name="Rothschild-Mancinelli K."/>
            <person name="Lyhne E.K."/>
            <person name="Kogle M.E."/>
            <person name="Barry K."/>
            <person name="Clum A."/>
            <person name="Na H."/>
            <person name="Ledsgaard L."/>
            <person name="Lin J."/>
            <person name="Lipzen A."/>
            <person name="Kuo A."/>
            <person name="Riley R."/>
            <person name="Mondo S."/>
            <person name="LaButti K."/>
            <person name="Haridas S."/>
            <person name="Pangalinan J."/>
            <person name="Salamov A.A."/>
            <person name="Simmons B.A."/>
            <person name="Magnuson J.K."/>
            <person name="Chen J."/>
            <person name="Drula E."/>
            <person name="Henrissat B."/>
            <person name="Wiebenga A."/>
            <person name="Lubbers R.J."/>
            <person name="Gomes A.C."/>
            <person name="Makela M.R."/>
            <person name="Stajich J."/>
            <person name="Grigoriev I.V."/>
            <person name="Mortensen U.H."/>
            <person name="De vries R.P."/>
            <person name="Baker S.E."/>
            <person name="Andersen M.R."/>
        </authorList>
    </citation>
    <scope>NUCLEOTIDE SEQUENCE [LARGE SCALE GENOMIC DNA]</scope>
    <source>
        <strain evidence="9 10">CBS 600.67</strain>
    </source>
</reference>
<dbReference type="Gene3D" id="1.20.120.1780">
    <property type="entry name" value="UbiA prenyltransferase"/>
    <property type="match status" value="1"/>
</dbReference>
<keyword evidence="10" id="KW-1185">Reference proteome</keyword>
<dbReference type="InterPro" id="IPR000537">
    <property type="entry name" value="UbiA_prenyltransferase"/>
</dbReference>
<feature type="transmembrane region" description="Helical" evidence="8">
    <location>
        <begin position="139"/>
        <end position="156"/>
    </location>
</feature>
<dbReference type="PANTHER" id="PTHR11048">
    <property type="entry name" value="PRENYLTRANSFERASES"/>
    <property type="match status" value="1"/>
</dbReference>
<dbReference type="InterPro" id="IPR039653">
    <property type="entry name" value="Prenyltransferase"/>
</dbReference>
<dbReference type="EMBL" id="JBFXLS010000068">
    <property type="protein sequence ID" value="KAL2820800.1"/>
    <property type="molecule type" value="Genomic_DNA"/>
</dbReference>
<comment type="subcellular location">
    <subcellularLocation>
        <location evidence="1">Membrane</location>
        <topology evidence="1">Multi-pass membrane protein</topology>
    </subcellularLocation>
</comment>